<feature type="domain" description="Carbohydrate kinase FGGY C-terminal" evidence="7">
    <location>
        <begin position="266"/>
        <end position="465"/>
    </location>
</feature>
<protein>
    <submittedName>
        <fullName evidence="8">L-xylulokinase</fullName>
    </submittedName>
</protein>
<evidence type="ECO:0000256" key="4">
    <source>
        <dbReference type="RuleBase" id="RU003733"/>
    </source>
</evidence>
<dbReference type="InterPro" id="IPR050406">
    <property type="entry name" value="FGGY_Carb_Kinase"/>
</dbReference>
<feature type="domain" description="Carbohydrate kinase FGGY N-terminal" evidence="6">
    <location>
        <begin position="8"/>
        <end position="253"/>
    </location>
</feature>
<dbReference type="GO" id="GO:0016773">
    <property type="term" value="F:phosphotransferase activity, alcohol group as acceptor"/>
    <property type="evidence" value="ECO:0007669"/>
    <property type="project" value="InterPro"/>
</dbReference>
<dbReference type="EMBL" id="RKHQ01000001">
    <property type="protein sequence ID" value="ROR96327.1"/>
    <property type="molecule type" value="Genomic_DNA"/>
</dbReference>
<evidence type="ECO:0000256" key="2">
    <source>
        <dbReference type="ARBA" id="ARBA00022679"/>
    </source>
</evidence>
<evidence type="ECO:0000313" key="8">
    <source>
        <dbReference type="EMBL" id="ROR96327.1"/>
    </source>
</evidence>
<dbReference type="GO" id="GO:0005975">
    <property type="term" value="P:carbohydrate metabolic process"/>
    <property type="evidence" value="ECO:0007669"/>
    <property type="project" value="InterPro"/>
</dbReference>
<comment type="similarity">
    <text evidence="1 4">Belongs to the FGGY kinase family.</text>
</comment>
<dbReference type="Gene3D" id="3.30.420.40">
    <property type="match status" value="2"/>
</dbReference>
<feature type="region of interest" description="Disordered" evidence="5">
    <location>
        <begin position="472"/>
        <end position="491"/>
    </location>
</feature>
<dbReference type="InterPro" id="IPR018485">
    <property type="entry name" value="FGGY_C"/>
</dbReference>
<evidence type="ECO:0000259" key="6">
    <source>
        <dbReference type="Pfam" id="PF00370"/>
    </source>
</evidence>
<dbReference type="InterPro" id="IPR018483">
    <property type="entry name" value="Carb_kinase_FGGY_CS"/>
</dbReference>
<dbReference type="PANTHER" id="PTHR43095:SF3">
    <property type="entry name" value="L-XYLULOSE_3-KETO-L-GULONATE KINASE"/>
    <property type="match status" value="1"/>
</dbReference>
<dbReference type="InterPro" id="IPR000577">
    <property type="entry name" value="Carb_kinase_FGGY"/>
</dbReference>
<gene>
    <name evidence="8" type="ORF">EDD28_0910</name>
</gene>
<dbReference type="SUPFAM" id="SSF53067">
    <property type="entry name" value="Actin-like ATPase domain"/>
    <property type="match status" value="2"/>
</dbReference>
<evidence type="ECO:0000259" key="7">
    <source>
        <dbReference type="Pfam" id="PF02782"/>
    </source>
</evidence>
<dbReference type="PIRSF" id="PIRSF000538">
    <property type="entry name" value="GlpK"/>
    <property type="match status" value="1"/>
</dbReference>
<dbReference type="Proteomes" id="UP000275356">
    <property type="component" value="Unassembled WGS sequence"/>
</dbReference>
<evidence type="ECO:0000256" key="1">
    <source>
        <dbReference type="ARBA" id="ARBA00009156"/>
    </source>
</evidence>
<dbReference type="CDD" id="cd07802">
    <property type="entry name" value="ASKHA_NBD_FGGY_EcLyxK-like"/>
    <property type="match status" value="1"/>
</dbReference>
<keyword evidence="2 4" id="KW-0808">Transferase</keyword>
<dbReference type="RefSeq" id="WP_123738519.1">
    <property type="nucleotide sequence ID" value="NZ_RKHQ01000001.1"/>
</dbReference>
<keyword evidence="3 4" id="KW-0418">Kinase</keyword>
<dbReference type="Pfam" id="PF00370">
    <property type="entry name" value="FGGY_N"/>
    <property type="match status" value="1"/>
</dbReference>
<evidence type="ECO:0000256" key="5">
    <source>
        <dbReference type="SAM" id="MobiDB-lite"/>
    </source>
</evidence>
<sequence length="536" mass="56157">MTSTLAHYIVSVDSGGTYIKAGVFTPSGERLSLARLPSVTVARPGGHVELDLDALWGACATAVRLAVEQAGVAPEEIDVIGFAGQGKGLYAVDAAGQPVGPAITSADSRADAIASRWRREGVTARVRAITGQGVFGSQPTALLAWLKSADPAAYSSIRWLLTMKDYLVLRATGRAVSDASNMSGNGLLRLDTLSYDPRILAELGIEEAQAWLPPMLTGTDLVGTLTQEAAAALGCSTSTRVASGLFDVNAAALAAGCTDESTLCVITGTAGVGVYASAELPPPGSVALTSAYCLPGLYLVEEGSNSSVGVLEWVRSTLFPEGLEYTVEFRSLPLDVRTRCTNEYERLEALAQSSHESEVVFLPYLAGDGGTGRAAGCWIGLTTTDGRAELARAAYEGVAFAHRRLVDRLLSARRTPPDRIRLAGGGARSPLWSQMLADCLASPVEVSAEEELGLAGTALAAATAADLTTLDGWDRPTLSHGDTDVGRTVSPSPERITHMALGYRRFCRAVAALESWDSVEDDGATAPVTPEKSEIR</sequence>
<accession>A0A3N2D955</accession>
<dbReference type="PANTHER" id="PTHR43095">
    <property type="entry name" value="SUGAR KINASE"/>
    <property type="match status" value="1"/>
</dbReference>
<dbReference type="PROSITE" id="PS00445">
    <property type="entry name" value="FGGY_KINASES_2"/>
    <property type="match status" value="1"/>
</dbReference>
<dbReference type="AlphaFoldDB" id="A0A3N2D955"/>
<keyword evidence="9" id="KW-1185">Reference proteome</keyword>
<dbReference type="GO" id="GO:0016301">
    <property type="term" value="F:kinase activity"/>
    <property type="evidence" value="ECO:0007669"/>
    <property type="project" value="UniProtKB-KW"/>
</dbReference>
<dbReference type="InterPro" id="IPR043129">
    <property type="entry name" value="ATPase_NBD"/>
</dbReference>
<name>A0A3N2D955_9MICO</name>
<evidence type="ECO:0000313" key="9">
    <source>
        <dbReference type="Proteomes" id="UP000275356"/>
    </source>
</evidence>
<proteinExistence type="inferred from homology"/>
<organism evidence="8 9">
    <name type="scientific">Salana multivorans</name>
    <dbReference type="NCBI Taxonomy" id="120377"/>
    <lineage>
        <taxon>Bacteria</taxon>
        <taxon>Bacillati</taxon>
        <taxon>Actinomycetota</taxon>
        <taxon>Actinomycetes</taxon>
        <taxon>Micrococcales</taxon>
        <taxon>Beutenbergiaceae</taxon>
        <taxon>Salana</taxon>
    </lineage>
</organism>
<evidence type="ECO:0000256" key="3">
    <source>
        <dbReference type="ARBA" id="ARBA00022777"/>
    </source>
</evidence>
<reference evidence="8 9" key="1">
    <citation type="submission" date="2018-11" db="EMBL/GenBank/DDBJ databases">
        <title>Sequencing the genomes of 1000 actinobacteria strains.</title>
        <authorList>
            <person name="Klenk H.-P."/>
        </authorList>
    </citation>
    <scope>NUCLEOTIDE SEQUENCE [LARGE SCALE GENOMIC DNA]</scope>
    <source>
        <strain evidence="8 9">DSM 13521</strain>
    </source>
</reference>
<dbReference type="Pfam" id="PF02782">
    <property type="entry name" value="FGGY_C"/>
    <property type="match status" value="1"/>
</dbReference>
<comment type="caution">
    <text evidence="8">The sequence shown here is derived from an EMBL/GenBank/DDBJ whole genome shotgun (WGS) entry which is preliminary data.</text>
</comment>
<dbReference type="InterPro" id="IPR018484">
    <property type="entry name" value="FGGY_N"/>
</dbReference>